<protein>
    <recommendedName>
        <fullName evidence="1">Gp5/Type VI secretion system Vgr protein OB-fold domain-containing protein</fullName>
    </recommendedName>
</protein>
<dbReference type="InterPro" id="IPR037026">
    <property type="entry name" value="Vgr_OB-fold_dom_sf"/>
</dbReference>
<dbReference type="Proteomes" id="UP000219467">
    <property type="component" value="Unassembled WGS sequence"/>
</dbReference>
<reference evidence="3" key="1">
    <citation type="submission" date="2017-08" db="EMBL/GenBank/DDBJ databases">
        <authorList>
            <person name="Varghese N."/>
            <person name="Submissions S."/>
        </authorList>
    </citation>
    <scope>NUCLEOTIDE SEQUENCE [LARGE SCALE GENOMIC DNA]</scope>
    <source>
        <strain evidence="3">JA234</strain>
    </source>
</reference>
<dbReference type="AlphaFoldDB" id="A0A285CU56"/>
<proteinExistence type="predicted"/>
<dbReference type="OrthoDB" id="9762420at2"/>
<keyword evidence="3" id="KW-1185">Reference proteome</keyword>
<accession>A0A285CU56</accession>
<dbReference type="EMBL" id="OAOQ01000008">
    <property type="protein sequence ID" value="SNX71091.1"/>
    <property type="molecule type" value="Genomic_DNA"/>
</dbReference>
<sequence length="347" mass="35031">MKTASCIVCPKRCATGSRTRQTTLPYSEGQVSLSSVATARAARVGLAAMQGRCSYQGTTLAGPGDGLTIAGVGARMGGTALVSGVTHVLTGGNWITKARLGLPQDWRGDGAGVAAPGAGGLVAPVQGLHIGTVAALLDPGDSNPFGDATMIQVQLPLSGDPPVALWARFAQPHATASAGIQFLPEIGDEVVVGFFSDDPAAPVVLGALHSGKIARARPATEKNELKGLTTRSGLSITFDDDKKILTLLTPGGHSVEMNDDTKELHLKDLTGNTLTMAQAGVTLESKGTLDLKAQGAVTISSTSGDVTAKGLNVTLDGSVGVKAKGGATSELSAGGQTVVKGAMVMIN</sequence>
<organism evidence="2 3">
    <name type="scientific">Cereibacter ovatus</name>
    <dbReference type="NCBI Taxonomy" id="439529"/>
    <lineage>
        <taxon>Bacteria</taxon>
        <taxon>Pseudomonadati</taxon>
        <taxon>Pseudomonadota</taxon>
        <taxon>Alphaproteobacteria</taxon>
        <taxon>Rhodobacterales</taxon>
        <taxon>Paracoccaceae</taxon>
        <taxon>Cereibacter</taxon>
    </lineage>
</organism>
<evidence type="ECO:0000259" key="1">
    <source>
        <dbReference type="Pfam" id="PF04717"/>
    </source>
</evidence>
<dbReference type="SUPFAM" id="SSF69255">
    <property type="entry name" value="gp5 N-terminal domain-like"/>
    <property type="match status" value="1"/>
</dbReference>
<name>A0A285CU56_9RHOB</name>
<dbReference type="Gene3D" id="2.40.50.230">
    <property type="entry name" value="Gp5 N-terminal domain"/>
    <property type="match status" value="1"/>
</dbReference>
<evidence type="ECO:0000313" key="2">
    <source>
        <dbReference type="EMBL" id="SNX71091.1"/>
    </source>
</evidence>
<feature type="domain" description="Gp5/Type VI secretion system Vgr protein OB-fold" evidence="1">
    <location>
        <begin position="149"/>
        <end position="209"/>
    </location>
</feature>
<gene>
    <name evidence="2" type="ORF">SAMN05878503_10844</name>
</gene>
<dbReference type="Pfam" id="PF04717">
    <property type="entry name" value="Phage_base_V"/>
    <property type="match status" value="1"/>
</dbReference>
<dbReference type="RefSeq" id="WP_141400053.1">
    <property type="nucleotide sequence ID" value="NZ_OAOQ01000008.1"/>
</dbReference>
<evidence type="ECO:0000313" key="3">
    <source>
        <dbReference type="Proteomes" id="UP000219467"/>
    </source>
</evidence>
<dbReference type="InterPro" id="IPR006531">
    <property type="entry name" value="Gp5/Vgr_OB"/>
</dbReference>